<keyword evidence="6 9" id="KW-0687">Ribonucleoprotein</keyword>
<evidence type="ECO:0000313" key="10">
    <source>
        <dbReference type="Ensembl" id="ENSOCUP00000041313.1"/>
    </source>
</evidence>
<dbReference type="InterPro" id="IPR000114">
    <property type="entry name" value="Ribosomal_uL16_bact-type"/>
</dbReference>
<dbReference type="GeneTree" id="ENSGT00390000002038"/>
<dbReference type="SMR" id="A0A5F9D634"/>
<evidence type="ECO:0000256" key="6">
    <source>
        <dbReference type="ARBA" id="ARBA00023274"/>
    </source>
</evidence>
<dbReference type="InterPro" id="IPR047873">
    <property type="entry name" value="Ribosomal_uL16"/>
</dbReference>
<name>A0A5F9D634_RABIT</name>
<dbReference type="GO" id="GO:0019843">
    <property type="term" value="F:rRNA binding"/>
    <property type="evidence" value="ECO:0007669"/>
    <property type="project" value="InterPro"/>
</dbReference>
<dbReference type="Gene3D" id="3.90.1170.10">
    <property type="entry name" value="Ribosomal protein L10e/L16"/>
    <property type="match status" value="1"/>
</dbReference>
<reference evidence="10" key="3">
    <citation type="submission" date="2025-09" db="UniProtKB">
        <authorList>
            <consortium name="Ensembl"/>
        </authorList>
    </citation>
    <scope>IDENTIFICATION</scope>
    <source>
        <strain evidence="10">Thorbecke</strain>
    </source>
</reference>
<dbReference type="Ensembl" id="ENSOCUT00000054960.1">
    <property type="protein sequence ID" value="ENSOCUP00000041313.1"/>
    <property type="gene ID" value="ENSOCUG00000013390.4"/>
</dbReference>
<dbReference type="Bgee" id="ENSOCUG00000013390">
    <property type="expression patterns" value="Expressed in heart and 16 other cell types or tissues"/>
</dbReference>
<dbReference type="PANTHER" id="PTHR12220">
    <property type="entry name" value="50S/60S RIBOSOMAL PROTEIN L16"/>
    <property type="match status" value="1"/>
</dbReference>
<dbReference type="CDD" id="cd01433">
    <property type="entry name" value="Ribosomal_L16_L10e"/>
    <property type="match status" value="1"/>
</dbReference>
<comment type="similarity">
    <text evidence="2 9">Belongs to the universal ribosomal protein uL16 family.</text>
</comment>
<dbReference type="GO" id="GO:0032543">
    <property type="term" value="P:mitochondrial translation"/>
    <property type="evidence" value="ECO:0007669"/>
    <property type="project" value="TreeGrafter"/>
</dbReference>
<dbReference type="InterPro" id="IPR016180">
    <property type="entry name" value="Ribosomal_uL16_dom"/>
</dbReference>
<comment type="subcellular location">
    <subcellularLocation>
        <location evidence="1">Mitochondrion</location>
    </subcellularLocation>
</comment>
<evidence type="ECO:0000256" key="4">
    <source>
        <dbReference type="ARBA" id="ARBA00022980"/>
    </source>
</evidence>
<dbReference type="FunFam" id="3.90.1170.10:FF:000005">
    <property type="entry name" value="39S ribosomal protein L16, mitochondrial"/>
    <property type="match status" value="1"/>
</dbReference>
<evidence type="ECO:0000313" key="11">
    <source>
        <dbReference type="Proteomes" id="UP000001811"/>
    </source>
</evidence>
<dbReference type="GO" id="GO:0003735">
    <property type="term" value="F:structural constituent of ribosome"/>
    <property type="evidence" value="ECO:0007669"/>
    <property type="project" value="InterPro"/>
</dbReference>
<dbReference type="PANTHER" id="PTHR12220:SF13">
    <property type="entry name" value="LARGE RIBOSOMAL SUBUNIT PROTEIN UL16M"/>
    <property type="match status" value="1"/>
</dbReference>
<evidence type="ECO:0000256" key="3">
    <source>
        <dbReference type="ARBA" id="ARBA00022946"/>
    </source>
</evidence>
<dbReference type="InterPro" id="IPR036920">
    <property type="entry name" value="Ribosomal_uL16_sf"/>
</dbReference>
<evidence type="ECO:0000256" key="5">
    <source>
        <dbReference type="ARBA" id="ARBA00023128"/>
    </source>
</evidence>
<evidence type="ECO:0000256" key="7">
    <source>
        <dbReference type="ARBA" id="ARBA00035302"/>
    </source>
</evidence>
<dbReference type="GO" id="GO:0005762">
    <property type="term" value="C:mitochondrial large ribosomal subunit"/>
    <property type="evidence" value="ECO:0007669"/>
    <property type="project" value="Ensembl"/>
</dbReference>
<dbReference type="FunCoup" id="A0A5F9D634">
    <property type="interactions" value="605"/>
</dbReference>
<keyword evidence="3" id="KW-0809">Transit peptide</keyword>
<reference evidence="10" key="2">
    <citation type="submission" date="2025-08" db="UniProtKB">
        <authorList>
            <consortium name="Ensembl"/>
        </authorList>
    </citation>
    <scope>IDENTIFICATION</scope>
    <source>
        <strain evidence="10">Thorbecke</strain>
    </source>
</reference>
<dbReference type="Proteomes" id="UP000001811">
    <property type="component" value="Chromosome 1"/>
</dbReference>
<dbReference type="GO" id="GO:0005743">
    <property type="term" value="C:mitochondrial inner membrane"/>
    <property type="evidence" value="ECO:0007669"/>
    <property type="project" value="UniProtKB-ARBA"/>
</dbReference>
<dbReference type="PRINTS" id="PR00060">
    <property type="entry name" value="RIBOSOMALL16"/>
</dbReference>
<dbReference type="SUPFAM" id="SSF54686">
    <property type="entry name" value="Ribosomal protein L16p/L10e"/>
    <property type="match status" value="1"/>
</dbReference>
<proteinExistence type="inferred from homology"/>
<keyword evidence="11" id="KW-1185">Reference proteome</keyword>
<dbReference type="AlphaFoldDB" id="A0A5F9D634"/>
<dbReference type="EMBL" id="AAGW02038222">
    <property type="status" value="NOT_ANNOTATED_CDS"/>
    <property type="molecule type" value="Genomic_DNA"/>
</dbReference>
<organism evidence="10 11">
    <name type="scientific">Oryctolagus cuniculus</name>
    <name type="common">Rabbit</name>
    <dbReference type="NCBI Taxonomy" id="9986"/>
    <lineage>
        <taxon>Eukaryota</taxon>
        <taxon>Metazoa</taxon>
        <taxon>Chordata</taxon>
        <taxon>Craniata</taxon>
        <taxon>Vertebrata</taxon>
        <taxon>Euteleostomi</taxon>
        <taxon>Mammalia</taxon>
        <taxon>Eutheria</taxon>
        <taxon>Euarchontoglires</taxon>
        <taxon>Glires</taxon>
        <taxon>Lagomorpha</taxon>
        <taxon>Leporidae</taxon>
        <taxon>Oryctolagus</taxon>
    </lineage>
</organism>
<evidence type="ECO:0000256" key="9">
    <source>
        <dbReference type="RuleBase" id="RU004413"/>
    </source>
</evidence>
<sequence>GLRFPAAASTLGVCAARAQPSLGTGPQRPHPASLSPCNGTRVPCIRTPPSGVKYLWPTLYIYCIILDSWAAPPASAGLKTLLPVPSLGDVSIPEKPKLRFVERVPLVPKVRREPKNLNDIRGPSTEATEFTEGNFAILALGGGYLHWGHFEMMRLTINRSMDPKNMFAIWRVPAPFKPITRKGIGQRMGGGKGAIDHYVTPVKAGRLVVEMGGRCEFKEVEGFLNQVAHKLPFPAKAVSRETLEKMRKDQEEREQNNQNPWTFERIATANMLGIRKYLSPYDLTQKGRYWGKFYLPDRV</sequence>
<accession>A0A5F9D634</accession>
<dbReference type="InParanoid" id="A0A5F9D634"/>
<dbReference type="Pfam" id="PF00252">
    <property type="entry name" value="Ribosomal_L16"/>
    <property type="match status" value="1"/>
</dbReference>
<evidence type="ECO:0000256" key="2">
    <source>
        <dbReference type="ARBA" id="ARBA00008931"/>
    </source>
</evidence>
<evidence type="ECO:0000256" key="1">
    <source>
        <dbReference type="ARBA" id="ARBA00004173"/>
    </source>
</evidence>
<keyword evidence="4 9" id="KW-0689">Ribosomal protein</keyword>
<reference evidence="10 11" key="1">
    <citation type="journal article" date="2011" name="Nature">
        <title>A high-resolution map of human evolutionary constraint using 29 mammals.</title>
        <authorList>
            <person name="Lindblad-Toh K."/>
            <person name="Garber M."/>
            <person name="Zuk O."/>
            <person name="Lin M.F."/>
            <person name="Parker B.J."/>
            <person name="Washietl S."/>
            <person name="Kheradpour P."/>
            <person name="Ernst J."/>
            <person name="Jordan G."/>
            <person name="Mauceli E."/>
            <person name="Ward L.D."/>
            <person name="Lowe C.B."/>
            <person name="Holloway A.K."/>
            <person name="Clamp M."/>
            <person name="Gnerre S."/>
            <person name="Alfoldi J."/>
            <person name="Beal K."/>
            <person name="Chang J."/>
            <person name="Clawson H."/>
            <person name="Cuff J."/>
            <person name="Di Palma F."/>
            <person name="Fitzgerald S."/>
            <person name="Flicek P."/>
            <person name="Guttman M."/>
            <person name="Hubisz M.J."/>
            <person name="Jaffe D.B."/>
            <person name="Jungreis I."/>
            <person name="Kent W.J."/>
            <person name="Kostka D."/>
            <person name="Lara M."/>
            <person name="Martins A.L."/>
            <person name="Massingham T."/>
            <person name="Moltke I."/>
            <person name="Raney B.J."/>
            <person name="Rasmussen M.D."/>
            <person name="Robinson J."/>
            <person name="Stark A."/>
            <person name="Vilella A.J."/>
            <person name="Wen J."/>
            <person name="Xie X."/>
            <person name="Zody M.C."/>
            <person name="Baldwin J."/>
            <person name="Bloom T."/>
            <person name="Chin C.W."/>
            <person name="Heiman D."/>
            <person name="Nicol R."/>
            <person name="Nusbaum C."/>
            <person name="Young S."/>
            <person name="Wilkinson J."/>
            <person name="Worley K.C."/>
            <person name="Kovar C.L."/>
            <person name="Muzny D.M."/>
            <person name="Gibbs R.A."/>
            <person name="Cree A."/>
            <person name="Dihn H.H."/>
            <person name="Fowler G."/>
            <person name="Jhangiani S."/>
            <person name="Joshi V."/>
            <person name="Lee S."/>
            <person name="Lewis L.R."/>
            <person name="Nazareth L.V."/>
            <person name="Okwuonu G."/>
            <person name="Santibanez J."/>
            <person name="Warren W.C."/>
            <person name="Mardis E.R."/>
            <person name="Weinstock G.M."/>
            <person name="Wilson R.K."/>
            <person name="Delehaunty K."/>
            <person name="Dooling D."/>
            <person name="Fronik C."/>
            <person name="Fulton L."/>
            <person name="Fulton B."/>
            <person name="Graves T."/>
            <person name="Minx P."/>
            <person name="Sodergren E."/>
            <person name="Birney E."/>
            <person name="Margulies E.H."/>
            <person name="Herrero J."/>
            <person name="Green E.D."/>
            <person name="Haussler D."/>
            <person name="Siepel A."/>
            <person name="Goldman N."/>
            <person name="Pollard K.S."/>
            <person name="Pedersen J.S."/>
            <person name="Lander E.S."/>
            <person name="Kellis M."/>
        </authorList>
    </citation>
    <scope>NUCLEOTIDE SEQUENCE [LARGE SCALE GENOMIC DNA]</scope>
    <source>
        <strain evidence="10 11">Thorbecke inbred</strain>
    </source>
</reference>
<keyword evidence="5" id="KW-0496">Mitochondrion</keyword>
<evidence type="ECO:0000256" key="8">
    <source>
        <dbReference type="ARBA" id="ARBA00035440"/>
    </source>
</evidence>
<gene>
    <name evidence="10" type="primary">MRPL16</name>
</gene>
<dbReference type="STRING" id="9986.ENSOCUP00000041313"/>
<protein>
    <recommendedName>
        <fullName evidence="7">Large ribosomal subunit protein uL16m</fullName>
    </recommendedName>
    <alternativeName>
        <fullName evidence="8">39S ribosomal protein L16, mitochondrial</fullName>
    </alternativeName>
</protein>